<keyword evidence="2" id="KW-1185">Reference proteome</keyword>
<proteinExistence type="predicted"/>
<organism evidence="1 2">
    <name type="scientific">Streptomyces rubellomurinus (strain ATCC 31215)</name>
    <dbReference type="NCBI Taxonomy" id="359131"/>
    <lineage>
        <taxon>Bacteria</taxon>
        <taxon>Bacillati</taxon>
        <taxon>Actinomycetota</taxon>
        <taxon>Actinomycetes</taxon>
        <taxon>Kitasatosporales</taxon>
        <taxon>Streptomycetaceae</taxon>
        <taxon>Streptomyces</taxon>
    </lineage>
</organism>
<sequence>RVFLPFEWTGVELFAAGGTELRVRVDLDASGTSARIWVADPAGGPVAYVDGLQIREASAEQVRGAATVDHLYRVDHQEVQQSPSSAEAGRSAVLGGNGDLARLLGVDHLADADVDADELPGRTLVDLTGWAGRPVHEALADVLALVQRLVDEPGELVFVTRGAVAGEPVQAALAGFVRTVRAEYQDRAIRLLDLDTNADADTIARALLADGEPELAVIGGRVTAPRLVRVSAADASERVVLDPERTVLVTGGTGELG</sequence>
<name>A0A0F2T5N5_STRR3</name>
<dbReference type="InterPro" id="IPR042104">
    <property type="entry name" value="PKS_dehydratase_sf"/>
</dbReference>
<dbReference type="Proteomes" id="UP000033699">
    <property type="component" value="Unassembled WGS sequence"/>
</dbReference>
<gene>
    <name evidence="1" type="ORF">VM95_37795</name>
</gene>
<evidence type="ECO:0000313" key="2">
    <source>
        <dbReference type="Proteomes" id="UP000033699"/>
    </source>
</evidence>
<dbReference type="Gene3D" id="3.40.50.720">
    <property type="entry name" value="NAD(P)-binding Rossmann-like Domain"/>
    <property type="match status" value="1"/>
</dbReference>
<dbReference type="Gene3D" id="3.10.129.110">
    <property type="entry name" value="Polyketide synthase dehydratase"/>
    <property type="match status" value="1"/>
</dbReference>
<dbReference type="AlphaFoldDB" id="A0A0F2T5N5"/>
<evidence type="ECO:0008006" key="3">
    <source>
        <dbReference type="Google" id="ProtNLM"/>
    </source>
</evidence>
<accession>A0A0F2T5N5</accession>
<feature type="non-terminal residue" evidence="1">
    <location>
        <position position="1"/>
    </location>
</feature>
<dbReference type="SUPFAM" id="SSF51735">
    <property type="entry name" value="NAD(P)-binding Rossmann-fold domains"/>
    <property type="match status" value="1"/>
</dbReference>
<dbReference type="EMBL" id="JZKH01000276">
    <property type="protein sequence ID" value="KJS57751.1"/>
    <property type="molecule type" value="Genomic_DNA"/>
</dbReference>
<feature type="non-terminal residue" evidence="1">
    <location>
        <position position="257"/>
    </location>
</feature>
<evidence type="ECO:0000313" key="1">
    <source>
        <dbReference type="EMBL" id="KJS57751.1"/>
    </source>
</evidence>
<reference evidence="1 2" key="1">
    <citation type="submission" date="2015-02" db="EMBL/GenBank/DDBJ databases">
        <authorList>
            <person name="Ju K.-S."/>
            <person name="Doroghazi J.R."/>
            <person name="Metcalf W."/>
        </authorList>
    </citation>
    <scope>NUCLEOTIDE SEQUENCE [LARGE SCALE GENOMIC DNA]</scope>
    <source>
        <strain evidence="1 2">ATCC 31215</strain>
    </source>
</reference>
<dbReference type="InterPro" id="IPR036291">
    <property type="entry name" value="NAD(P)-bd_dom_sf"/>
</dbReference>
<protein>
    <recommendedName>
        <fullName evidence="3">Polyketide synthase</fullName>
    </recommendedName>
</protein>
<comment type="caution">
    <text evidence="1">The sequence shown here is derived from an EMBL/GenBank/DDBJ whole genome shotgun (WGS) entry which is preliminary data.</text>
</comment>